<evidence type="ECO:0000313" key="2">
    <source>
        <dbReference type="EMBL" id="KAJ3837247.1"/>
    </source>
</evidence>
<gene>
    <name evidence="2" type="ORF">F5878DRAFT_710942</name>
</gene>
<dbReference type="AlphaFoldDB" id="A0AA38P6J4"/>
<reference evidence="2" key="1">
    <citation type="submission" date="2022-08" db="EMBL/GenBank/DDBJ databases">
        <authorList>
            <consortium name="DOE Joint Genome Institute"/>
            <person name="Min B."/>
            <person name="Riley R."/>
            <person name="Sierra-Patev S."/>
            <person name="Naranjo-Ortiz M."/>
            <person name="Looney B."/>
            <person name="Konkel Z."/>
            <person name="Slot J.C."/>
            <person name="Sakamoto Y."/>
            <person name="Steenwyk J.L."/>
            <person name="Rokas A."/>
            <person name="Carro J."/>
            <person name="Camarero S."/>
            <person name="Ferreira P."/>
            <person name="Molpeceres G."/>
            <person name="Ruiz-Duenas F.J."/>
            <person name="Serrano A."/>
            <person name="Henrissat B."/>
            <person name="Drula E."/>
            <person name="Hughes K.W."/>
            <person name="Mata J.L."/>
            <person name="Ishikawa N.K."/>
            <person name="Vargas-Isla R."/>
            <person name="Ushijima S."/>
            <person name="Smith C.A."/>
            <person name="Ahrendt S."/>
            <person name="Andreopoulos W."/>
            <person name="He G."/>
            <person name="Labutti K."/>
            <person name="Lipzen A."/>
            <person name="Ng V."/>
            <person name="Sandor L."/>
            <person name="Barry K."/>
            <person name="Martinez A.T."/>
            <person name="Xiao Y."/>
            <person name="Gibbons J.G."/>
            <person name="Terashima K."/>
            <person name="Hibbett D.S."/>
            <person name="Grigoriev I.V."/>
        </authorList>
    </citation>
    <scope>NUCLEOTIDE SEQUENCE</scope>
    <source>
        <strain evidence="2">TFB9207</strain>
    </source>
</reference>
<evidence type="ECO:0000313" key="3">
    <source>
        <dbReference type="Proteomes" id="UP001163846"/>
    </source>
</evidence>
<sequence length="402" mass="45294">MAVISDSLAEPSLVYIYFFCSRTFAAIDVDFNQSTYQNLLALLQLDHLLRTAASFYGVCQTGTVAVEKNSNTPRDDDSSLPPPDLFRTTTIVHHDDRPKTCSSIQVTKIIDPIIHANEVGTKFRALNPKERTRLEARIRSYLQRTWKGFEHSMQQIVFHFDDPDRDYILPDIEGDFMMNYHPLPVEVGKPTSGFVSSSPKGSSQHFYPEGIDSRRSSDASSLSGWSFMRGKNENQEVSSRRDSVQTGLWFIALTMKNLASIMTVTALKGGSQSTSSVHTAITVTVMVSKIQARFPMNVTFLTTMPIADEPTFELRLEAHFKTHRREVWSEGSVKIKFKKGMQYWMPADASVAFAFDWDAQSIGKSGIGYVDAYEPDGIRDGFYKVDENLTEYDSDQGHVLDL</sequence>
<feature type="region of interest" description="Disordered" evidence="1">
    <location>
        <begin position="191"/>
        <end position="217"/>
    </location>
</feature>
<comment type="caution">
    <text evidence="2">The sequence shown here is derived from an EMBL/GenBank/DDBJ whole genome shotgun (WGS) entry which is preliminary data.</text>
</comment>
<dbReference type="EMBL" id="MU806260">
    <property type="protein sequence ID" value="KAJ3837247.1"/>
    <property type="molecule type" value="Genomic_DNA"/>
</dbReference>
<evidence type="ECO:0000256" key="1">
    <source>
        <dbReference type="SAM" id="MobiDB-lite"/>
    </source>
</evidence>
<keyword evidence="3" id="KW-1185">Reference proteome</keyword>
<protein>
    <submittedName>
        <fullName evidence="2">Uncharacterized protein</fullName>
    </submittedName>
</protein>
<proteinExistence type="predicted"/>
<dbReference type="Proteomes" id="UP001163846">
    <property type="component" value="Unassembled WGS sequence"/>
</dbReference>
<name>A0AA38P6J4_9AGAR</name>
<organism evidence="2 3">
    <name type="scientific">Lentinula raphanica</name>
    <dbReference type="NCBI Taxonomy" id="153919"/>
    <lineage>
        <taxon>Eukaryota</taxon>
        <taxon>Fungi</taxon>
        <taxon>Dikarya</taxon>
        <taxon>Basidiomycota</taxon>
        <taxon>Agaricomycotina</taxon>
        <taxon>Agaricomycetes</taxon>
        <taxon>Agaricomycetidae</taxon>
        <taxon>Agaricales</taxon>
        <taxon>Marasmiineae</taxon>
        <taxon>Omphalotaceae</taxon>
        <taxon>Lentinula</taxon>
    </lineage>
</organism>
<accession>A0AA38P6J4</accession>
<feature type="compositionally biased region" description="Low complexity" evidence="1">
    <location>
        <begin position="192"/>
        <end position="203"/>
    </location>
</feature>